<dbReference type="PANTHER" id="PTHR32322">
    <property type="entry name" value="INNER MEMBRANE TRANSPORTER"/>
    <property type="match status" value="1"/>
</dbReference>
<feature type="domain" description="EamA" evidence="7">
    <location>
        <begin position="153"/>
        <end position="286"/>
    </location>
</feature>
<keyword evidence="5 6" id="KW-0472">Membrane</keyword>
<feature type="transmembrane region" description="Helical" evidence="6">
    <location>
        <begin position="69"/>
        <end position="89"/>
    </location>
</feature>
<evidence type="ECO:0000256" key="6">
    <source>
        <dbReference type="SAM" id="Phobius"/>
    </source>
</evidence>
<dbReference type="InterPro" id="IPR000620">
    <property type="entry name" value="EamA_dom"/>
</dbReference>
<dbReference type="PANTHER" id="PTHR32322:SF18">
    <property type="entry name" value="S-ADENOSYLMETHIONINE_S-ADENOSYLHOMOCYSTEINE TRANSPORTER"/>
    <property type="match status" value="1"/>
</dbReference>
<comment type="caution">
    <text evidence="8">The sequence shown here is derived from an EMBL/GenBank/DDBJ whole genome shotgun (WGS) entry which is preliminary data.</text>
</comment>
<dbReference type="Pfam" id="PF00892">
    <property type="entry name" value="EamA"/>
    <property type="match status" value="2"/>
</dbReference>
<evidence type="ECO:0000256" key="3">
    <source>
        <dbReference type="ARBA" id="ARBA00022692"/>
    </source>
</evidence>
<dbReference type="Gene3D" id="1.10.3730.20">
    <property type="match status" value="1"/>
</dbReference>
<comment type="subcellular location">
    <subcellularLocation>
        <location evidence="1">Cell membrane</location>
        <topology evidence="1">Multi-pass membrane protein</topology>
    </subcellularLocation>
</comment>
<evidence type="ECO:0000259" key="7">
    <source>
        <dbReference type="Pfam" id="PF00892"/>
    </source>
</evidence>
<dbReference type="SUPFAM" id="SSF103481">
    <property type="entry name" value="Multidrug resistance efflux transporter EmrE"/>
    <property type="match status" value="2"/>
</dbReference>
<feature type="transmembrane region" description="Helical" evidence="6">
    <location>
        <begin position="37"/>
        <end position="57"/>
    </location>
</feature>
<evidence type="ECO:0000256" key="2">
    <source>
        <dbReference type="ARBA" id="ARBA00022475"/>
    </source>
</evidence>
<dbReference type="OrthoDB" id="9787117at2"/>
<feature type="transmembrane region" description="Helical" evidence="6">
    <location>
        <begin position="269"/>
        <end position="287"/>
    </location>
</feature>
<evidence type="ECO:0000256" key="5">
    <source>
        <dbReference type="ARBA" id="ARBA00023136"/>
    </source>
</evidence>
<protein>
    <submittedName>
        <fullName evidence="8">EamA family transporter</fullName>
    </submittedName>
</protein>
<dbReference type="RefSeq" id="WP_149265396.1">
    <property type="nucleotide sequence ID" value="NZ_VFJB01000001.1"/>
</dbReference>
<name>A0A5A8F696_9BACT</name>
<gene>
    <name evidence="8" type="ORF">FHQ18_01475</name>
</gene>
<dbReference type="EMBL" id="VFJB01000001">
    <property type="protein sequence ID" value="KAA0259577.1"/>
    <property type="molecule type" value="Genomic_DNA"/>
</dbReference>
<feature type="transmembrane region" description="Helical" evidence="6">
    <location>
        <begin position="124"/>
        <end position="142"/>
    </location>
</feature>
<feature type="transmembrane region" description="Helical" evidence="6">
    <location>
        <begin position="214"/>
        <end position="233"/>
    </location>
</feature>
<sequence>MLNKEIKGAIFILIAAMLWGTTGTAQGLAPENASSAVIGTLRILIGGFALLLIAILKNGFKDSPPWPKLLTLTGMAGVALYQITFFYGVKFAGVAVGTVVGIGSAPISAGILSILFLKEKIQRKWYISTTLALIGLLFISFGGKKYDLNFNFLGILLALMAGFSYSLYTLISKKLLIYHKVDAVMAVLFLGGATLLCPILFFHDNSWIFTPRGIAISLHLGLFATAVSYMFFIRGLKFVKVSTTATLSLMEPLTATILGITILKEKPNLYSIIGIIFIFIGIFILTFDKKIN</sequence>
<keyword evidence="9" id="KW-1185">Reference proteome</keyword>
<evidence type="ECO:0000256" key="1">
    <source>
        <dbReference type="ARBA" id="ARBA00004651"/>
    </source>
</evidence>
<proteinExistence type="predicted"/>
<feature type="transmembrane region" description="Helical" evidence="6">
    <location>
        <begin position="148"/>
        <end position="171"/>
    </location>
</feature>
<evidence type="ECO:0000313" key="9">
    <source>
        <dbReference type="Proteomes" id="UP000322876"/>
    </source>
</evidence>
<reference evidence="8 9" key="1">
    <citation type="submission" date="2019-06" db="EMBL/GenBank/DDBJ databases">
        <title>Genomic insights into carbon and energy metabolism of Deferribacter autotrophicus revealed new metabolic traits in the phylum Deferribacteres.</title>
        <authorList>
            <person name="Slobodkin A.I."/>
            <person name="Slobodkina G.B."/>
            <person name="Allioux M."/>
            <person name="Alain K."/>
            <person name="Jebbar M."/>
            <person name="Shadrin V."/>
            <person name="Kublanov I.V."/>
            <person name="Toshchakov S.V."/>
            <person name="Bonch-Osmolovskaya E.A."/>
        </authorList>
    </citation>
    <scope>NUCLEOTIDE SEQUENCE [LARGE SCALE GENOMIC DNA]</scope>
    <source>
        <strain evidence="8 9">SL50</strain>
    </source>
</reference>
<dbReference type="Proteomes" id="UP000322876">
    <property type="component" value="Unassembled WGS sequence"/>
</dbReference>
<feature type="transmembrane region" description="Helical" evidence="6">
    <location>
        <begin position="183"/>
        <end position="202"/>
    </location>
</feature>
<accession>A0A5A8F696</accession>
<dbReference type="GO" id="GO:0005886">
    <property type="term" value="C:plasma membrane"/>
    <property type="evidence" value="ECO:0007669"/>
    <property type="project" value="UniProtKB-SubCell"/>
</dbReference>
<dbReference type="AlphaFoldDB" id="A0A5A8F696"/>
<keyword evidence="4 6" id="KW-1133">Transmembrane helix</keyword>
<dbReference type="InterPro" id="IPR050638">
    <property type="entry name" value="AA-Vitamin_Transporters"/>
</dbReference>
<evidence type="ECO:0000256" key="4">
    <source>
        <dbReference type="ARBA" id="ARBA00022989"/>
    </source>
</evidence>
<evidence type="ECO:0000313" key="8">
    <source>
        <dbReference type="EMBL" id="KAA0259577.1"/>
    </source>
</evidence>
<organism evidence="8 9">
    <name type="scientific">Deferribacter autotrophicus</name>
    <dbReference type="NCBI Taxonomy" id="500465"/>
    <lineage>
        <taxon>Bacteria</taxon>
        <taxon>Pseudomonadati</taxon>
        <taxon>Deferribacterota</taxon>
        <taxon>Deferribacteres</taxon>
        <taxon>Deferribacterales</taxon>
        <taxon>Deferribacteraceae</taxon>
        <taxon>Deferribacter</taxon>
    </lineage>
</organism>
<dbReference type="InterPro" id="IPR037185">
    <property type="entry name" value="EmrE-like"/>
</dbReference>
<keyword evidence="3 6" id="KW-0812">Transmembrane</keyword>
<feature type="domain" description="EamA" evidence="7">
    <location>
        <begin position="7"/>
        <end position="140"/>
    </location>
</feature>
<feature type="transmembrane region" description="Helical" evidence="6">
    <location>
        <begin position="95"/>
        <end position="117"/>
    </location>
</feature>
<keyword evidence="2" id="KW-1003">Cell membrane</keyword>
<feature type="transmembrane region" description="Helical" evidence="6">
    <location>
        <begin position="245"/>
        <end position="263"/>
    </location>
</feature>